<organism evidence="1 2">
    <name type="scientific">Coprinellus micaceus</name>
    <name type="common">Glistening ink-cap mushroom</name>
    <name type="synonym">Coprinus micaceus</name>
    <dbReference type="NCBI Taxonomy" id="71717"/>
    <lineage>
        <taxon>Eukaryota</taxon>
        <taxon>Fungi</taxon>
        <taxon>Dikarya</taxon>
        <taxon>Basidiomycota</taxon>
        <taxon>Agaricomycotina</taxon>
        <taxon>Agaricomycetes</taxon>
        <taxon>Agaricomycetidae</taxon>
        <taxon>Agaricales</taxon>
        <taxon>Agaricineae</taxon>
        <taxon>Psathyrellaceae</taxon>
        <taxon>Coprinellus</taxon>
    </lineage>
</organism>
<dbReference type="EMBL" id="QPFP01000027">
    <property type="protein sequence ID" value="TEB29385.1"/>
    <property type="molecule type" value="Genomic_DNA"/>
</dbReference>
<sequence>MTLRETPCSFTPLPPRASWPKAVHLCLIPDKISVVRLPHVSVPFGSVLAKVTTRGLGAVVPPVAGDKGHDGSCEAFEAHGLGEKFGECGVAQVGFRDERRRSADVLRRGHSRLAGSSYHVELVRGADGGLALGVLLKHRSSTNLPLLFRRYLGTTPKRYNPGHRLLRCRGLLPHLHHPLLGSLLALAVVSVFPRSLLPCHEYNLELRGGLHLCLSRRGNWASRRWREDSLKEGCARGHDRLSRARVRTLGQLGTAVNRGTIPEHRRRSSRDRLGLLEELRVDGLSGQARDRRDGARHHVVLGSRYDVRIGTHNALRCVRRLGRGRGVGVGDVRVGLWSHVRVHAPCEPKRVLALALVRIVDRPNVPLLPLPLKLRILLLLLLLKHKPLLLLLLSRGVPLDMGRLKPRTAGERRGWCE</sequence>
<dbReference type="Proteomes" id="UP000298030">
    <property type="component" value="Unassembled WGS sequence"/>
</dbReference>
<protein>
    <submittedName>
        <fullName evidence="1">Uncharacterized protein</fullName>
    </submittedName>
</protein>
<dbReference type="AlphaFoldDB" id="A0A4Y7T5I5"/>
<name>A0A4Y7T5I5_COPMI</name>
<proteinExistence type="predicted"/>
<evidence type="ECO:0000313" key="2">
    <source>
        <dbReference type="Proteomes" id="UP000298030"/>
    </source>
</evidence>
<comment type="caution">
    <text evidence="1">The sequence shown here is derived from an EMBL/GenBank/DDBJ whole genome shotgun (WGS) entry which is preliminary data.</text>
</comment>
<keyword evidence="2" id="KW-1185">Reference proteome</keyword>
<reference evidence="1 2" key="1">
    <citation type="journal article" date="2019" name="Nat. Ecol. Evol.">
        <title>Megaphylogeny resolves global patterns of mushroom evolution.</title>
        <authorList>
            <person name="Varga T."/>
            <person name="Krizsan K."/>
            <person name="Foldi C."/>
            <person name="Dima B."/>
            <person name="Sanchez-Garcia M."/>
            <person name="Sanchez-Ramirez S."/>
            <person name="Szollosi G.J."/>
            <person name="Szarkandi J.G."/>
            <person name="Papp V."/>
            <person name="Albert L."/>
            <person name="Andreopoulos W."/>
            <person name="Angelini C."/>
            <person name="Antonin V."/>
            <person name="Barry K.W."/>
            <person name="Bougher N.L."/>
            <person name="Buchanan P."/>
            <person name="Buyck B."/>
            <person name="Bense V."/>
            <person name="Catcheside P."/>
            <person name="Chovatia M."/>
            <person name="Cooper J."/>
            <person name="Damon W."/>
            <person name="Desjardin D."/>
            <person name="Finy P."/>
            <person name="Geml J."/>
            <person name="Haridas S."/>
            <person name="Hughes K."/>
            <person name="Justo A."/>
            <person name="Karasinski D."/>
            <person name="Kautmanova I."/>
            <person name="Kiss B."/>
            <person name="Kocsube S."/>
            <person name="Kotiranta H."/>
            <person name="LaButti K.M."/>
            <person name="Lechner B.E."/>
            <person name="Liimatainen K."/>
            <person name="Lipzen A."/>
            <person name="Lukacs Z."/>
            <person name="Mihaltcheva S."/>
            <person name="Morgado L.N."/>
            <person name="Niskanen T."/>
            <person name="Noordeloos M.E."/>
            <person name="Ohm R.A."/>
            <person name="Ortiz-Santana B."/>
            <person name="Ovrebo C."/>
            <person name="Racz N."/>
            <person name="Riley R."/>
            <person name="Savchenko A."/>
            <person name="Shiryaev A."/>
            <person name="Soop K."/>
            <person name="Spirin V."/>
            <person name="Szebenyi C."/>
            <person name="Tomsovsky M."/>
            <person name="Tulloss R.E."/>
            <person name="Uehling J."/>
            <person name="Grigoriev I.V."/>
            <person name="Vagvolgyi C."/>
            <person name="Papp T."/>
            <person name="Martin F.M."/>
            <person name="Miettinen O."/>
            <person name="Hibbett D.S."/>
            <person name="Nagy L.G."/>
        </authorList>
    </citation>
    <scope>NUCLEOTIDE SEQUENCE [LARGE SCALE GENOMIC DNA]</scope>
    <source>
        <strain evidence="1 2">FP101781</strain>
    </source>
</reference>
<accession>A0A4Y7T5I5</accession>
<evidence type="ECO:0000313" key="1">
    <source>
        <dbReference type="EMBL" id="TEB29385.1"/>
    </source>
</evidence>
<gene>
    <name evidence="1" type="ORF">FA13DRAFT_639831</name>
</gene>